<keyword evidence="8 9" id="KW-0472">Membrane</keyword>
<dbReference type="Pfam" id="PF00873">
    <property type="entry name" value="ACR_tran"/>
    <property type="match status" value="1"/>
</dbReference>
<evidence type="ECO:0000256" key="2">
    <source>
        <dbReference type="ARBA" id="ARBA00010942"/>
    </source>
</evidence>
<dbReference type="OrthoDB" id="9757904at2"/>
<dbReference type="NCBIfam" id="TIGR00915">
    <property type="entry name" value="2A0602"/>
    <property type="match status" value="1"/>
</dbReference>
<comment type="subcellular location">
    <subcellularLocation>
        <location evidence="1 9">Cell inner membrane</location>
        <topology evidence="1 9">Multi-pass membrane protein</topology>
    </subcellularLocation>
</comment>
<accession>A0A348HG75</accession>
<feature type="transmembrane region" description="Helical" evidence="9">
    <location>
        <begin position="474"/>
        <end position="501"/>
    </location>
</feature>
<dbReference type="FunFam" id="1.20.1640.10:FF:000001">
    <property type="entry name" value="Efflux pump membrane transporter"/>
    <property type="match status" value="1"/>
</dbReference>
<dbReference type="GO" id="GO:0042910">
    <property type="term" value="F:xenobiotic transmembrane transporter activity"/>
    <property type="evidence" value="ECO:0007669"/>
    <property type="project" value="TreeGrafter"/>
</dbReference>
<organism evidence="10 11">
    <name type="scientific">Zymobacter palmae</name>
    <dbReference type="NCBI Taxonomy" id="33074"/>
    <lineage>
        <taxon>Bacteria</taxon>
        <taxon>Pseudomonadati</taxon>
        <taxon>Pseudomonadota</taxon>
        <taxon>Gammaproteobacteria</taxon>
        <taxon>Oceanospirillales</taxon>
        <taxon>Halomonadaceae</taxon>
        <taxon>Zymobacter group</taxon>
        <taxon>Zymobacter</taxon>
    </lineage>
</organism>
<dbReference type="PRINTS" id="PR00702">
    <property type="entry name" value="ACRIFLAVINRP"/>
</dbReference>
<evidence type="ECO:0000256" key="3">
    <source>
        <dbReference type="ARBA" id="ARBA00022448"/>
    </source>
</evidence>
<reference evidence="10 11" key="1">
    <citation type="submission" date="2018-09" db="EMBL/GenBank/DDBJ databases">
        <title>Zymobacter palmae IAM14233 (=T109) whole genome analysis.</title>
        <authorList>
            <person name="Yanase H."/>
        </authorList>
    </citation>
    <scope>NUCLEOTIDE SEQUENCE [LARGE SCALE GENOMIC DNA]</scope>
    <source>
        <strain evidence="10 11">IAM14233</strain>
    </source>
</reference>
<proteinExistence type="inferred from homology"/>
<comment type="similarity">
    <text evidence="2 9">Belongs to the resistance-nodulation-cell division (RND) (TC 2.A.6) family.</text>
</comment>
<keyword evidence="11" id="KW-1185">Reference proteome</keyword>
<feature type="transmembrane region" description="Helical" evidence="9">
    <location>
        <begin position="442"/>
        <end position="462"/>
    </location>
</feature>
<feature type="transmembrane region" description="Helical" evidence="9">
    <location>
        <begin position="369"/>
        <end position="389"/>
    </location>
</feature>
<name>A0A348HG75_9GAMM</name>
<dbReference type="Proteomes" id="UP000267342">
    <property type="component" value="Chromosome"/>
</dbReference>
<dbReference type="Gene3D" id="3.30.2090.10">
    <property type="entry name" value="Multidrug efflux transporter AcrB TolC docking domain, DN and DC subdomains"/>
    <property type="match status" value="2"/>
</dbReference>
<dbReference type="GO" id="GO:0005886">
    <property type="term" value="C:plasma membrane"/>
    <property type="evidence" value="ECO:0007669"/>
    <property type="project" value="UniProtKB-SubCell"/>
</dbReference>
<protein>
    <recommendedName>
        <fullName evidence="9">Efflux pump membrane transporter</fullName>
    </recommendedName>
</protein>
<evidence type="ECO:0000256" key="9">
    <source>
        <dbReference type="RuleBase" id="RU364070"/>
    </source>
</evidence>
<dbReference type="Gene3D" id="3.30.70.1320">
    <property type="entry name" value="Multidrug efflux transporter AcrB pore domain like"/>
    <property type="match status" value="1"/>
</dbReference>
<dbReference type="PANTHER" id="PTHR32063:SF13">
    <property type="entry name" value="MULTIDRUG EFFLUX PUMP SUBUNIT ACRB-RELATED"/>
    <property type="match status" value="1"/>
</dbReference>
<dbReference type="InterPro" id="IPR004764">
    <property type="entry name" value="MdtF-like"/>
</dbReference>
<keyword evidence="5 9" id="KW-0997">Cell inner membrane</keyword>
<dbReference type="PANTHER" id="PTHR32063">
    <property type="match status" value="1"/>
</dbReference>
<dbReference type="AlphaFoldDB" id="A0A348HG75"/>
<dbReference type="EMBL" id="AP018933">
    <property type="protein sequence ID" value="BBG30627.1"/>
    <property type="molecule type" value="Genomic_DNA"/>
</dbReference>
<keyword evidence="6 9" id="KW-0812">Transmembrane</keyword>
<evidence type="ECO:0000256" key="5">
    <source>
        <dbReference type="ARBA" id="ARBA00022519"/>
    </source>
</evidence>
<keyword evidence="7 9" id="KW-1133">Transmembrane helix</keyword>
<dbReference type="RefSeq" id="WP_051523805.1">
    <property type="nucleotide sequence ID" value="NZ_AP018933.1"/>
</dbReference>
<gene>
    <name evidence="10" type="ORF">ZBT109_1881</name>
</gene>
<dbReference type="SUPFAM" id="SSF82866">
    <property type="entry name" value="Multidrug efflux transporter AcrB transmembrane domain"/>
    <property type="match status" value="2"/>
</dbReference>
<dbReference type="GO" id="GO:0009636">
    <property type="term" value="P:response to toxic substance"/>
    <property type="evidence" value="ECO:0007669"/>
    <property type="project" value="UniProtKB-ARBA"/>
</dbReference>
<dbReference type="Gene3D" id="3.30.70.1440">
    <property type="entry name" value="Multidrug efflux transporter AcrB pore domain"/>
    <property type="match status" value="1"/>
</dbReference>
<feature type="transmembrane region" description="Helical" evidence="9">
    <location>
        <begin position="903"/>
        <end position="923"/>
    </location>
</feature>
<feature type="transmembrane region" description="Helical" evidence="9">
    <location>
        <begin position="929"/>
        <end position="953"/>
    </location>
</feature>
<sequence length="1065" mass="114800">MNISRFFIQRPIFATVLSVIITLIGAMAMRILPIAQYPDVVPPSVSITATYPGANAETVAETVAAPLAQQINGVENMLYMTSTSTDSGVMQMSVSFAVGSDGNTDTINVNNRVQQALASLPSEVQAQGVQVDLKSGSMLMLVALTSPTGAYDRTYLQNYAAINLTDSLKQISGVGDAAVLGNSEFAMRIWLDPSKLAQYSLTPAEVKTAITYQNKAVPAGNLAATPQGTAAPFTYTISAGGRFNTADQFRNIILRTNSDGSTLRLGDVARIELGSSSYAVLSKMNGGGMAPIMVQQQPGSNAVSTVNAVKARMAELSQHFPEGMSYSIPYDTTLFINASIESVIHTFVEALILVAIIVFIFLQNWRVMVIAMSVVPIAVIGTFAGMYALDFSINLLSLFGMILAIGIVVDDAILVVENVERLMAEDKKLSIFRATVEAMREVSGPVVATAFIMASVFVPVGFLGGLTGMMYKQFAVTIAISVAISAVVALTLTPALCVLLIRHVSEEKGNAIARVLHKPLDIFNKVFDKVTHLYMFLVRAAIRAWFVSLAILVAVSLAAVLIYERNPSTLVPTTDQGMVMAPVIMPSASSLARTEQYMDQVAAILRKDPSIQYVTEIVGYDLTTSSTNTARGAFFITLKPWSERSETSTQLLGKIMGAGQQVKGGMVFAVNMPPIIGLSSMGGFSGYLQPYNGASSEQLYQASLKVMAAAAKRPELAGVRTSFDVNVPSYRLHIDQEKATAYGIELSTIQDTLSGTLGNSFVNFFTYQNRNYRVYVQNDGEYRQSPEDLNRIYVSSSSGKLIPLSEVASLERTTAPVNVTRINVTTGALFQGSSAPGYSSIDALNAMNDVVRDTLGRDWGMSWTDTSYQETHAGSAAALAIVFGLVMVFLILAAQYESWAMPLAVMTSVPFAFLGAVLAVWMRGLEVSVYVQIGFLVVVGLAAKNAIMIVEFAELVRKERGLSIREAALEAAHLRFRPIIMTSLAFIFGTLPLMLASGAGDTNSHHIGTTVVGGMLCVMLLASVFVPAFYYMIASAQHRLWGNRKSTHEQFEEDLHSDDAPQQKQ</sequence>
<keyword evidence="3 9" id="KW-0813">Transport</keyword>
<evidence type="ECO:0000256" key="4">
    <source>
        <dbReference type="ARBA" id="ARBA00022475"/>
    </source>
</evidence>
<dbReference type="STRING" id="1123510.GCA_000620025_02087"/>
<dbReference type="Gene3D" id="3.30.70.1430">
    <property type="entry name" value="Multidrug efflux transporter AcrB pore domain"/>
    <property type="match status" value="2"/>
</dbReference>
<feature type="transmembrane region" description="Helical" evidence="9">
    <location>
        <begin position="395"/>
        <end position="416"/>
    </location>
</feature>
<feature type="transmembrane region" description="Helical" evidence="9">
    <location>
        <begin position="343"/>
        <end position="362"/>
    </location>
</feature>
<dbReference type="Gene3D" id="1.20.1640.10">
    <property type="entry name" value="Multidrug efflux transporter AcrB transmembrane domain"/>
    <property type="match status" value="2"/>
</dbReference>
<feature type="transmembrane region" description="Helical" evidence="9">
    <location>
        <begin position="1007"/>
        <end position="1033"/>
    </location>
</feature>
<dbReference type="GO" id="GO:0015562">
    <property type="term" value="F:efflux transmembrane transporter activity"/>
    <property type="evidence" value="ECO:0007669"/>
    <property type="project" value="InterPro"/>
</dbReference>
<evidence type="ECO:0000313" key="10">
    <source>
        <dbReference type="EMBL" id="BBG30627.1"/>
    </source>
</evidence>
<keyword evidence="4" id="KW-1003">Cell membrane</keyword>
<dbReference type="KEGG" id="zpl:ZBT109_1881"/>
<dbReference type="InterPro" id="IPR001036">
    <property type="entry name" value="Acrflvin-R"/>
</dbReference>
<evidence type="ECO:0000256" key="8">
    <source>
        <dbReference type="ARBA" id="ARBA00023136"/>
    </source>
</evidence>
<feature type="transmembrane region" description="Helical" evidence="9">
    <location>
        <begin position="12"/>
        <end position="32"/>
    </location>
</feature>
<feature type="transmembrane region" description="Helical" evidence="9">
    <location>
        <begin position="544"/>
        <end position="563"/>
    </location>
</feature>
<feature type="transmembrane region" description="Helical" evidence="9">
    <location>
        <begin position="974"/>
        <end position="995"/>
    </location>
</feature>
<evidence type="ECO:0000256" key="7">
    <source>
        <dbReference type="ARBA" id="ARBA00022989"/>
    </source>
</evidence>
<dbReference type="SUPFAM" id="SSF82693">
    <property type="entry name" value="Multidrug efflux transporter AcrB pore domain, PN1, PN2, PC1 and PC2 subdomains"/>
    <property type="match status" value="4"/>
</dbReference>
<evidence type="ECO:0000256" key="1">
    <source>
        <dbReference type="ARBA" id="ARBA00004429"/>
    </source>
</evidence>
<dbReference type="SUPFAM" id="SSF82714">
    <property type="entry name" value="Multidrug efflux transporter AcrB TolC docking domain, DN and DC subdomains"/>
    <property type="match status" value="2"/>
</dbReference>
<feature type="transmembrane region" description="Helical" evidence="9">
    <location>
        <begin position="876"/>
        <end position="896"/>
    </location>
</feature>
<dbReference type="InterPro" id="IPR027463">
    <property type="entry name" value="AcrB_DN_DC_subdom"/>
</dbReference>
<evidence type="ECO:0000313" key="11">
    <source>
        <dbReference type="Proteomes" id="UP000267342"/>
    </source>
</evidence>
<evidence type="ECO:0000256" key="6">
    <source>
        <dbReference type="ARBA" id="ARBA00022692"/>
    </source>
</evidence>